<name>A0ABP1AYF1_9BRYO</name>
<evidence type="ECO:0000313" key="1">
    <source>
        <dbReference type="EMBL" id="CAK9867603.1"/>
    </source>
</evidence>
<sequence length="143" mass="16226">MLSIYTTQHTYEDAELVMEAFKLKLDSKAAILEFGKFEELYQLQFKIVKHWLHRFMAMDPTKRGILTYQDFISMLDLPDCALLGAFSYFNCSNQGGVNCDGEVGWYAAGVAFVAKYEKFKEAIEATFKFCVGDGGRLLDEAEA</sequence>
<accession>A0ABP1AYF1</accession>
<dbReference type="Proteomes" id="UP001497522">
    <property type="component" value="Chromosome 17"/>
</dbReference>
<reference evidence="1" key="1">
    <citation type="submission" date="2024-03" db="EMBL/GenBank/DDBJ databases">
        <authorList>
            <consortium name="ELIXIR-Norway"/>
            <consortium name="Elixir Norway"/>
        </authorList>
    </citation>
    <scope>NUCLEOTIDE SEQUENCE</scope>
</reference>
<dbReference type="InterPro" id="IPR011992">
    <property type="entry name" value="EF-hand-dom_pair"/>
</dbReference>
<organism evidence="1 2">
    <name type="scientific">Sphagnum jensenii</name>
    <dbReference type="NCBI Taxonomy" id="128206"/>
    <lineage>
        <taxon>Eukaryota</taxon>
        <taxon>Viridiplantae</taxon>
        <taxon>Streptophyta</taxon>
        <taxon>Embryophyta</taxon>
        <taxon>Bryophyta</taxon>
        <taxon>Sphagnophytina</taxon>
        <taxon>Sphagnopsida</taxon>
        <taxon>Sphagnales</taxon>
        <taxon>Sphagnaceae</taxon>
        <taxon>Sphagnum</taxon>
    </lineage>
</organism>
<dbReference type="SUPFAM" id="SSF47473">
    <property type="entry name" value="EF-hand"/>
    <property type="match status" value="1"/>
</dbReference>
<keyword evidence="2" id="KW-1185">Reference proteome</keyword>
<evidence type="ECO:0000313" key="2">
    <source>
        <dbReference type="Proteomes" id="UP001497522"/>
    </source>
</evidence>
<proteinExistence type="predicted"/>
<protein>
    <submittedName>
        <fullName evidence="1">Uncharacterized protein</fullName>
    </submittedName>
</protein>
<dbReference type="EMBL" id="OZ023718">
    <property type="protein sequence ID" value="CAK9867603.1"/>
    <property type="molecule type" value="Genomic_DNA"/>
</dbReference>
<gene>
    <name evidence="1" type="ORF">CSSPJE1EN2_LOCUS10598</name>
</gene>